<dbReference type="InterPro" id="IPR036912">
    <property type="entry name" value="HasA_haem-bd_sf"/>
</dbReference>
<dbReference type="InterPro" id="IPR011049">
    <property type="entry name" value="Serralysin-like_metalloprot_C"/>
</dbReference>
<name>A0A1W6ZNW3_9HYPH</name>
<dbReference type="STRING" id="1235591.CAK95_07850"/>
<evidence type="ECO:0000313" key="2">
    <source>
        <dbReference type="Proteomes" id="UP000194137"/>
    </source>
</evidence>
<dbReference type="Proteomes" id="UP000194137">
    <property type="component" value="Chromosome"/>
</dbReference>
<proteinExistence type="predicted"/>
<gene>
    <name evidence="1" type="ORF">CAK95_07850</name>
</gene>
<organism evidence="1 2">
    <name type="scientific">Pseudorhodoplanes sinuspersici</name>
    <dbReference type="NCBI Taxonomy" id="1235591"/>
    <lineage>
        <taxon>Bacteria</taxon>
        <taxon>Pseudomonadati</taxon>
        <taxon>Pseudomonadota</taxon>
        <taxon>Alphaproteobacteria</taxon>
        <taxon>Hyphomicrobiales</taxon>
        <taxon>Pseudorhodoplanes</taxon>
    </lineage>
</organism>
<dbReference type="Gene3D" id="3.30.1500.10">
    <property type="entry name" value="Haem-binding HasA"/>
    <property type="match status" value="1"/>
</dbReference>
<keyword evidence="2" id="KW-1185">Reference proteome</keyword>
<accession>A0A1W6ZNW3</accession>
<dbReference type="AlphaFoldDB" id="A0A1W6ZNW3"/>
<reference evidence="1 2" key="1">
    <citation type="submission" date="2017-05" db="EMBL/GenBank/DDBJ databases">
        <title>Full genome sequence of Pseudorhodoplanes sinuspersici.</title>
        <authorList>
            <person name="Dastgheib S.M.M."/>
            <person name="Shavandi M."/>
            <person name="Tirandaz H."/>
        </authorList>
    </citation>
    <scope>NUCLEOTIDE SEQUENCE [LARGE SCALE GENOMIC DNA]</scope>
    <source>
        <strain evidence="1 2">RIPI110</strain>
    </source>
</reference>
<dbReference type="SUPFAM" id="SSF54621">
    <property type="entry name" value="Heme-binding protein A (HasA)"/>
    <property type="match status" value="1"/>
</dbReference>
<dbReference type="SUPFAM" id="SSF51120">
    <property type="entry name" value="beta-Roll"/>
    <property type="match status" value="1"/>
</dbReference>
<dbReference type="Gene3D" id="2.150.10.10">
    <property type="entry name" value="Serralysin-like metalloprotease, C-terminal"/>
    <property type="match status" value="1"/>
</dbReference>
<protein>
    <submittedName>
        <fullName evidence="1">Uncharacterized protein</fullName>
    </submittedName>
</protein>
<sequence length="254" mass="27297">MKMALALNYTAASSNLPAFLESWADGFTYRGNGWFNSVLDASDQWISGTPIPVGAGNNDKSSVIVNGNDFSYTSGVVDGDVDTLELGSNLRYVQGSDRWVQDEGLRVDFSEATLTPAFSTAITDLSQNGSLDALYAYFAEQGTEQFGTAGDDVMLSFAGNDEFTGALGNDTFVFADGWSNDVILDFGTDVGNDDIIDLQAVTNIDGYIDLFFNHSNWWDSANVLTITDGDNTLQLNGYVGTDIVNLILCGNILA</sequence>
<dbReference type="KEGG" id="psin:CAK95_07850"/>
<dbReference type="EMBL" id="CP021112">
    <property type="protein sequence ID" value="ARP99002.1"/>
    <property type="molecule type" value="Genomic_DNA"/>
</dbReference>
<evidence type="ECO:0000313" key="1">
    <source>
        <dbReference type="EMBL" id="ARP99002.1"/>
    </source>
</evidence>